<organism evidence="5 6">
    <name type="scientific">Tritrichomonas foetus</name>
    <dbReference type="NCBI Taxonomy" id="1144522"/>
    <lineage>
        <taxon>Eukaryota</taxon>
        <taxon>Metamonada</taxon>
        <taxon>Parabasalia</taxon>
        <taxon>Tritrichomonadida</taxon>
        <taxon>Tritrichomonadidae</taxon>
        <taxon>Tritrichomonas</taxon>
    </lineage>
</organism>
<feature type="domain" description="Chromo" evidence="4">
    <location>
        <begin position="17"/>
        <end position="76"/>
    </location>
</feature>
<gene>
    <name evidence="5" type="ORF">TRFO_07021</name>
</gene>
<dbReference type="SMART" id="SM00298">
    <property type="entry name" value="CHROMO"/>
    <property type="match status" value="1"/>
</dbReference>
<dbReference type="Pfam" id="PF00385">
    <property type="entry name" value="Chromo"/>
    <property type="match status" value="1"/>
</dbReference>
<dbReference type="CDD" id="cd00024">
    <property type="entry name" value="CD_CSD"/>
    <property type="match status" value="1"/>
</dbReference>
<proteinExistence type="predicted"/>
<feature type="compositionally biased region" description="Basic residues" evidence="3">
    <location>
        <begin position="157"/>
        <end position="189"/>
    </location>
</feature>
<protein>
    <recommendedName>
        <fullName evidence="4">Chromo domain-containing protein</fullName>
    </recommendedName>
</protein>
<comment type="caution">
    <text evidence="5">The sequence shown here is derived from an EMBL/GenBank/DDBJ whole genome shotgun (WGS) entry which is preliminary data.</text>
</comment>
<dbReference type="Gene3D" id="2.40.50.40">
    <property type="match status" value="1"/>
</dbReference>
<evidence type="ECO:0000256" key="2">
    <source>
        <dbReference type="ARBA" id="ARBA00023242"/>
    </source>
</evidence>
<comment type="subcellular location">
    <subcellularLocation>
        <location evidence="1">Nucleus</location>
    </subcellularLocation>
</comment>
<reference evidence="5" key="1">
    <citation type="submission" date="2016-10" db="EMBL/GenBank/DDBJ databases">
        <authorList>
            <person name="Benchimol M."/>
            <person name="Almeida L.G."/>
            <person name="Vasconcelos A.T."/>
            <person name="Perreira-Neves A."/>
            <person name="Rosa I.A."/>
            <person name="Tasca T."/>
            <person name="Bogo M.R."/>
            <person name="de Souza W."/>
        </authorList>
    </citation>
    <scope>NUCLEOTIDE SEQUENCE [LARGE SCALE GENOMIC DNA]</scope>
    <source>
        <strain evidence="5">K</strain>
    </source>
</reference>
<dbReference type="OrthoDB" id="283902at2759"/>
<dbReference type="AlphaFoldDB" id="A0A1J4JVZ3"/>
<evidence type="ECO:0000256" key="3">
    <source>
        <dbReference type="SAM" id="MobiDB-lite"/>
    </source>
</evidence>
<dbReference type="InterPro" id="IPR023780">
    <property type="entry name" value="Chromo_domain"/>
</dbReference>
<dbReference type="RefSeq" id="XP_068355744.1">
    <property type="nucleotide sequence ID" value="XM_068493447.1"/>
</dbReference>
<evidence type="ECO:0000313" key="5">
    <source>
        <dbReference type="EMBL" id="OHT02608.1"/>
    </source>
</evidence>
<feature type="compositionally biased region" description="Polar residues" evidence="3">
    <location>
        <begin position="102"/>
        <end position="121"/>
    </location>
</feature>
<dbReference type="InterPro" id="IPR016197">
    <property type="entry name" value="Chromo-like_dom_sf"/>
</dbReference>
<sequence length="317" mass="37074">MSSSSELEDEEEEDAVYVIKEIINDRIRNGRHEYLVRWEGYSDSDNTWQDESTLENAQQALEDYLKLKEAMKQSKSSSKSSRPRGRPRKDSKQNNDNRNLDKCSSSSEEYKIISNSDSLSDSPFAEEAQFKNDSESEISSSNESEISESSDEYSSSKTRKKMKKSYNQKKKSNRKTIKKETPKKKRRRRIRDEKYMSSDYSDTDLQYSPDPSHAIIVDSIDEPSESSILENDLLGEYVVQDPSRVLTKEKYEKKLKKLEMKKYRAIVSKNNDVFEVIDKNGNIKKMDKSKIMKKCPNLYIKYLETKVYMKIFENVTF</sequence>
<dbReference type="GO" id="GO:0005634">
    <property type="term" value="C:nucleus"/>
    <property type="evidence" value="ECO:0007669"/>
    <property type="project" value="UniProtKB-SubCell"/>
</dbReference>
<keyword evidence="6" id="KW-1185">Reference proteome</keyword>
<dbReference type="PROSITE" id="PS50013">
    <property type="entry name" value="CHROMO_2"/>
    <property type="match status" value="1"/>
</dbReference>
<dbReference type="PANTHER" id="PTHR22812">
    <property type="entry name" value="CHROMOBOX PROTEIN"/>
    <property type="match status" value="1"/>
</dbReference>
<feature type="compositionally biased region" description="Basic and acidic residues" evidence="3">
    <location>
        <begin position="88"/>
        <end position="101"/>
    </location>
</feature>
<name>A0A1J4JVZ3_9EUKA</name>
<dbReference type="InterPro" id="IPR051219">
    <property type="entry name" value="Heterochromatin_chromo-domain"/>
</dbReference>
<evidence type="ECO:0000259" key="4">
    <source>
        <dbReference type="PROSITE" id="PS50013"/>
    </source>
</evidence>
<dbReference type="SUPFAM" id="SSF54160">
    <property type="entry name" value="Chromo domain-like"/>
    <property type="match status" value="1"/>
</dbReference>
<dbReference type="EMBL" id="MLAK01000860">
    <property type="protein sequence ID" value="OHT02608.1"/>
    <property type="molecule type" value="Genomic_DNA"/>
</dbReference>
<dbReference type="InterPro" id="IPR000953">
    <property type="entry name" value="Chromo/chromo_shadow_dom"/>
</dbReference>
<feature type="region of interest" description="Disordered" evidence="3">
    <location>
        <begin position="68"/>
        <end position="207"/>
    </location>
</feature>
<dbReference type="Proteomes" id="UP000179807">
    <property type="component" value="Unassembled WGS sequence"/>
</dbReference>
<evidence type="ECO:0000256" key="1">
    <source>
        <dbReference type="ARBA" id="ARBA00004123"/>
    </source>
</evidence>
<accession>A0A1J4JVZ3</accession>
<keyword evidence="2" id="KW-0539">Nucleus</keyword>
<dbReference type="VEuPathDB" id="TrichDB:TRFO_07021"/>
<evidence type="ECO:0000313" key="6">
    <source>
        <dbReference type="Proteomes" id="UP000179807"/>
    </source>
</evidence>
<dbReference type="GeneID" id="94828151"/>